<keyword evidence="2" id="KW-0808">Transferase</keyword>
<dbReference type="InterPro" id="IPR043519">
    <property type="entry name" value="NT_sf"/>
</dbReference>
<comment type="caution">
    <text evidence="2">The sequence shown here is derived from an EMBL/GenBank/DDBJ whole genome shotgun (WGS) entry which is preliminary data.</text>
</comment>
<accession>A0ABR6BUI5</accession>
<evidence type="ECO:0000259" key="1">
    <source>
        <dbReference type="Pfam" id="PF01909"/>
    </source>
</evidence>
<sequence length="243" mass="26259">MIMIPEAVEGHLSKIEQAAPELVRAVHVVGSAALGDHNPASSDLDLVVELDRVPDTEDLLAIADAHGAGVDVDALYFLPGELAKPWREAATAWWAREGELRDSRPTYQPDAVTWLQLATTAVTVRGDRPASPADVPAAREACRHTLHSYWQPLLAQAASMAQTTPVLLWTGLGMPRVWHTARTGEIVSKTRGAELAGLVWPDLAAPLRELTAVRADRSIPVTEVHAAAVHEVGRRILGDMTDH</sequence>
<protein>
    <submittedName>
        <fullName evidence="2">Streptomycin 3'-adenylyltransferase</fullName>
        <ecNumber evidence="2">2.7.7.47</ecNumber>
    </submittedName>
</protein>
<evidence type="ECO:0000313" key="2">
    <source>
        <dbReference type="EMBL" id="MBA8930276.1"/>
    </source>
</evidence>
<evidence type="ECO:0000313" key="3">
    <source>
        <dbReference type="Proteomes" id="UP000517916"/>
    </source>
</evidence>
<gene>
    <name evidence="2" type="ORF">BC739_007509</name>
</gene>
<reference evidence="2 3" key="1">
    <citation type="submission" date="2020-08" db="EMBL/GenBank/DDBJ databases">
        <title>Genomic Encyclopedia of Archaeal and Bacterial Type Strains, Phase II (KMG-II): from individual species to whole genera.</title>
        <authorList>
            <person name="Goeker M."/>
        </authorList>
    </citation>
    <scope>NUCLEOTIDE SEQUENCE [LARGE SCALE GENOMIC DNA]</scope>
    <source>
        <strain evidence="2 3">DSM 43850</strain>
    </source>
</reference>
<organism evidence="2 3">
    <name type="scientific">Kutzneria viridogrisea</name>
    <dbReference type="NCBI Taxonomy" id="47990"/>
    <lineage>
        <taxon>Bacteria</taxon>
        <taxon>Bacillati</taxon>
        <taxon>Actinomycetota</taxon>
        <taxon>Actinomycetes</taxon>
        <taxon>Pseudonocardiales</taxon>
        <taxon>Pseudonocardiaceae</taxon>
        <taxon>Kutzneria</taxon>
    </lineage>
</organism>
<dbReference type="GO" id="GO:0009012">
    <property type="term" value="F:aminoglycoside 3''-adenylyltransferase activity"/>
    <property type="evidence" value="ECO:0007669"/>
    <property type="project" value="UniProtKB-EC"/>
</dbReference>
<dbReference type="EC" id="2.7.7.47" evidence="2"/>
<name>A0ABR6BUI5_9PSEU</name>
<dbReference type="SUPFAM" id="SSF81301">
    <property type="entry name" value="Nucleotidyltransferase"/>
    <property type="match status" value="1"/>
</dbReference>
<proteinExistence type="predicted"/>
<feature type="domain" description="Polymerase nucleotidyl transferase" evidence="1">
    <location>
        <begin position="16"/>
        <end position="73"/>
    </location>
</feature>
<keyword evidence="2" id="KW-0548">Nucleotidyltransferase</keyword>
<dbReference type="Pfam" id="PF01909">
    <property type="entry name" value="NTP_transf_2"/>
    <property type="match status" value="1"/>
</dbReference>
<dbReference type="EMBL" id="JACJID010000006">
    <property type="protein sequence ID" value="MBA8930276.1"/>
    <property type="molecule type" value="Genomic_DNA"/>
</dbReference>
<dbReference type="CDD" id="cd05403">
    <property type="entry name" value="NT_KNTase_like"/>
    <property type="match status" value="1"/>
</dbReference>
<dbReference type="Proteomes" id="UP000517916">
    <property type="component" value="Unassembled WGS sequence"/>
</dbReference>
<dbReference type="InterPro" id="IPR002934">
    <property type="entry name" value="Polymerase_NTP_transf_dom"/>
</dbReference>
<keyword evidence="3" id="KW-1185">Reference proteome</keyword>